<evidence type="ECO:0000313" key="3">
    <source>
        <dbReference type="EMBL" id="CAB4722668.1"/>
    </source>
</evidence>
<dbReference type="SUPFAM" id="SSF51182">
    <property type="entry name" value="RmlC-like cupins"/>
    <property type="match status" value="1"/>
</dbReference>
<dbReference type="EMBL" id="CAFBQC010000020">
    <property type="protein sequence ID" value="CAB5041624.1"/>
    <property type="molecule type" value="Genomic_DNA"/>
</dbReference>
<organism evidence="4">
    <name type="scientific">freshwater metagenome</name>
    <dbReference type="NCBI Taxonomy" id="449393"/>
    <lineage>
        <taxon>unclassified sequences</taxon>
        <taxon>metagenomes</taxon>
        <taxon>ecological metagenomes</taxon>
    </lineage>
</organism>
<proteinExistence type="predicted"/>
<evidence type="ECO:0000313" key="4">
    <source>
        <dbReference type="EMBL" id="CAB4778409.1"/>
    </source>
</evidence>
<dbReference type="EMBL" id="CAFARE010000018">
    <property type="protein sequence ID" value="CAB4838512.1"/>
    <property type="molecule type" value="Genomic_DNA"/>
</dbReference>
<keyword evidence="1" id="KW-0479">Metal-binding</keyword>
<dbReference type="AlphaFoldDB" id="A0A6J6W3R9"/>
<dbReference type="EMBL" id="CAFBRA010000016">
    <property type="protein sequence ID" value="CAB5072841.1"/>
    <property type="molecule type" value="Genomic_DNA"/>
</dbReference>
<gene>
    <name evidence="3" type="ORF">UFOPK2662_00834</name>
    <name evidence="4" type="ORF">UFOPK2942_00556</name>
    <name evidence="5" type="ORF">UFOPK3232_00640</name>
    <name evidence="6" type="ORF">UFOPK4242_00557</name>
    <name evidence="7" type="ORF">UFOPK4382_00382</name>
</gene>
<dbReference type="EMBL" id="CAFAAA010000012">
    <property type="protein sequence ID" value="CAB4778409.1"/>
    <property type="molecule type" value="Genomic_DNA"/>
</dbReference>
<dbReference type="InterPro" id="IPR014710">
    <property type="entry name" value="RmlC-like_jellyroll"/>
</dbReference>
<feature type="domain" description="Cupin type-2" evidence="2">
    <location>
        <begin position="71"/>
        <end position="134"/>
    </location>
</feature>
<name>A0A6J6W3R9_9ZZZZ</name>
<evidence type="ECO:0000313" key="5">
    <source>
        <dbReference type="EMBL" id="CAB4838512.1"/>
    </source>
</evidence>
<evidence type="ECO:0000256" key="1">
    <source>
        <dbReference type="ARBA" id="ARBA00022723"/>
    </source>
</evidence>
<reference evidence="4" key="1">
    <citation type="submission" date="2020-05" db="EMBL/GenBank/DDBJ databases">
        <authorList>
            <person name="Chiriac C."/>
            <person name="Salcher M."/>
            <person name="Ghai R."/>
            <person name="Kavagutti S V."/>
        </authorList>
    </citation>
    <scope>NUCLEOTIDE SEQUENCE</scope>
</reference>
<dbReference type="PANTHER" id="PTHR35848:SF6">
    <property type="entry name" value="CUPIN TYPE-2 DOMAIN-CONTAINING PROTEIN"/>
    <property type="match status" value="1"/>
</dbReference>
<dbReference type="Gene3D" id="2.60.120.10">
    <property type="entry name" value="Jelly Rolls"/>
    <property type="match status" value="1"/>
</dbReference>
<protein>
    <submittedName>
        <fullName evidence="4">Unannotated protein</fullName>
    </submittedName>
</protein>
<dbReference type="PANTHER" id="PTHR35848">
    <property type="entry name" value="OXALATE-BINDING PROTEIN"/>
    <property type="match status" value="1"/>
</dbReference>
<evidence type="ECO:0000259" key="2">
    <source>
        <dbReference type="Pfam" id="PF07883"/>
    </source>
</evidence>
<dbReference type="InterPro" id="IPR051610">
    <property type="entry name" value="GPI/OXD"/>
</dbReference>
<dbReference type="Pfam" id="PF07883">
    <property type="entry name" value="Cupin_2"/>
    <property type="match status" value="1"/>
</dbReference>
<accession>A0A6J6W3R9</accession>
<evidence type="ECO:0000313" key="7">
    <source>
        <dbReference type="EMBL" id="CAB5072841.1"/>
    </source>
</evidence>
<dbReference type="InterPro" id="IPR013096">
    <property type="entry name" value="Cupin_2"/>
</dbReference>
<dbReference type="InterPro" id="IPR011051">
    <property type="entry name" value="RmlC_Cupin_sf"/>
</dbReference>
<dbReference type="EMBL" id="CAEZYI010000045">
    <property type="protein sequence ID" value="CAB4722668.1"/>
    <property type="molecule type" value="Genomic_DNA"/>
</dbReference>
<sequence length="141" mass="15335">MPSYKILPAYENLNPKTPKPLDGGIPYFVTVQDGVPVIYSEDTVPTCGIRVVHPSNPNSPSTNLAVVMLYVPPMSMMALHNHEAEECYVIQAGSGEMLFRDGSRHVTVGDFIYLPAWCDHGIINSGNETLVVLLAVSPPNP</sequence>
<evidence type="ECO:0000313" key="6">
    <source>
        <dbReference type="EMBL" id="CAB5041624.1"/>
    </source>
</evidence>
<dbReference type="GO" id="GO:0046872">
    <property type="term" value="F:metal ion binding"/>
    <property type="evidence" value="ECO:0007669"/>
    <property type="project" value="UniProtKB-KW"/>
</dbReference>